<dbReference type="AlphaFoldDB" id="A0A151AJC8"/>
<organism evidence="7 8">
    <name type="scientific">Halalkalicoccus paucihalophilus</name>
    <dbReference type="NCBI Taxonomy" id="1008153"/>
    <lineage>
        <taxon>Archaea</taxon>
        <taxon>Methanobacteriati</taxon>
        <taxon>Methanobacteriota</taxon>
        <taxon>Stenosarchaea group</taxon>
        <taxon>Halobacteria</taxon>
        <taxon>Halobacteriales</taxon>
        <taxon>Halococcaceae</taxon>
        <taxon>Halalkalicoccus</taxon>
    </lineage>
</organism>
<comment type="subcellular location">
    <subcellularLocation>
        <location evidence="1">Membrane</location>
        <topology evidence="1">Multi-pass membrane protein</topology>
    </subcellularLocation>
</comment>
<keyword evidence="8" id="KW-1185">Reference proteome</keyword>
<dbReference type="PATRIC" id="fig|1008153.3.peg.449"/>
<feature type="transmembrane region" description="Helical" evidence="6">
    <location>
        <begin position="94"/>
        <end position="120"/>
    </location>
</feature>
<evidence type="ECO:0000256" key="6">
    <source>
        <dbReference type="SAM" id="Phobius"/>
    </source>
</evidence>
<dbReference type="GO" id="GO:0034755">
    <property type="term" value="P:iron ion transmembrane transport"/>
    <property type="evidence" value="ECO:0007669"/>
    <property type="project" value="TreeGrafter"/>
</dbReference>
<dbReference type="GO" id="GO:0005384">
    <property type="term" value="F:manganese ion transmembrane transporter activity"/>
    <property type="evidence" value="ECO:0007669"/>
    <property type="project" value="TreeGrafter"/>
</dbReference>
<evidence type="ECO:0000256" key="2">
    <source>
        <dbReference type="ARBA" id="ARBA00022448"/>
    </source>
</evidence>
<proteinExistence type="predicted"/>
<keyword evidence="4 6" id="KW-1133">Transmembrane helix</keyword>
<comment type="caution">
    <text evidence="7">The sequence shown here is derived from an EMBL/GenBank/DDBJ whole genome shotgun (WGS) entry which is preliminary data.</text>
</comment>
<feature type="transmembrane region" description="Helical" evidence="6">
    <location>
        <begin position="152"/>
        <end position="170"/>
    </location>
</feature>
<feature type="transmembrane region" description="Helical" evidence="6">
    <location>
        <begin position="126"/>
        <end position="145"/>
    </location>
</feature>
<evidence type="ECO:0000313" key="8">
    <source>
        <dbReference type="Proteomes" id="UP000075321"/>
    </source>
</evidence>
<dbReference type="Pfam" id="PF01566">
    <property type="entry name" value="Nramp"/>
    <property type="match status" value="1"/>
</dbReference>
<dbReference type="EMBL" id="LTAZ01000001">
    <property type="protein sequence ID" value="KYH27776.1"/>
    <property type="molecule type" value="Genomic_DNA"/>
</dbReference>
<evidence type="ECO:0000313" key="7">
    <source>
        <dbReference type="EMBL" id="KYH27776.1"/>
    </source>
</evidence>
<feature type="transmembrane region" description="Helical" evidence="6">
    <location>
        <begin position="235"/>
        <end position="258"/>
    </location>
</feature>
<feature type="transmembrane region" description="Helical" evidence="6">
    <location>
        <begin position="278"/>
        <end position="303"/>
    </location>
</feature>
<name>A0A151AJC8_9EURY</name>
<dbReference type="InterPro" id="IPR001046">
    <property type="entry name" value="NRAMP_fam"/>
</dbReference>
<keyword evidence="3 6" id="KW-0812">Transmembrane</keyword>
<evidence type="ECO:0000256" key="1">
    <source>
        <dbReference type="ARBA" id="ARBA00004141"/>
    </source>
</evidence>
<feature type="transmembrane region" description="Helical" evidence="6">
    <location>
        <begin position="46"/>
        <end position="65"/>
    </location>
</feature>
<reference evidence="7 8" key="1">
    <citation type="submission" date="2016-02" db="EMBL/GenBank/DDBJ databases">
        <title>Genome sequence of Halalkalicoccus paucihalophilus DSM 24557.</title>
        <authorList>
            <person name="Poehlein A."/>
            <person name="Daniel R."/>
        </authorList>
    </citation>
    <scope>NUCLEOTIDE SEQUENCE [LARGE SCALE GENOMIC DNA]</scope>
    <source>
        <strain evidence="7 8">DSM 24557</strain>
    </source>
</reference>
<evidence type="ECO:0000256" key="4">
    <source>
        <dbReference type="ARBA" id="ARBA00022989"/>
    </source>
</evidence>
<feature type="transmembrane region" description="Helical" evidence="6">
    <location>
        <begin position="21"/>
        <end position="40"/>
    </location>
</feature>
<protein>
    <submittedName>
        <fullName evidence="7">Divalent metal cation transporter MntH</fullName>
    </submittedName>
</protein>
<keyword evidence="5 6" id="KW-0472">Membrane</keyword>
<gene>
    <name evidence="7" type="primary">mntH_2</name>
    <name evidence="7" type="ORF">HAPAU_04440</name>
</gene>
<dbReference type="RefSeq" id="WP_066378948.1">
    <property type="nucleotide sequence ID" value="NZ_LTAZ01000001.1"/>
</dbReference>
<sequence length="422" mass="43782">MATDHARRSWLDEVSATIKEYGLAFVMVASYFGSGSVFIASQAGVAHGYTLLWAVVGAALLGFMAQDMSARLGIHGTSLMEFIRAKLGRGGATAVALFLSVGCVAWTLGLVAAVGAGVQFLSGGAIGWQPVAVATTFVAIGVGLLDYELVENVMIAMMLALMVIFVIVMLPSGADPTAVAGGFVPSIENAAALTMAAGLLGTTALWPNFFLESILVENKGWTDESDLPTMRKDLAVGYAVGGVTTIAILIVSAAILPALGYTTLDTFMTPGEALVEVFGAWAMVLFIAGAAAAAFNSIIPIMWTPAYIVPQALGHEPTKDGRLFKLVFAAGTGLGVLSPVISSALGLSVVDMVILFPTYNGIFALPLAAVLLFWAVNDRGTMGEHTNTLKLNLVNATLVLLAIVLAALSIRDFIGMLFGGGL</sequence>
<dbReference type="GO" id="GO:0015086">
    <property type="term" value="F:cadmium ion transmembrane transporter activity"/>
    <property type="evidence" value="ECO:0007669"/>
    <property type="project" value="TreeGrafter"/>
</dbReference>
<dbReference type="PANTHER" id="PTHR11706">
    <property type="entry name" value="SOLUTE CARRIER PROTEIN FAMILY 11 MEMBER"/>
    <property type="match status" value="1"/>
</dbReference>
<accession>A0A151AJC8</accession>
<dbReference type="OrthoDB" id="214005at2157"/>
<evidence type="ECO:0000256" key="5">
    <source>
        <dbReference type="ARBA" id="ARBA00023136"/>
    </source>
</evidence>
<dbReference type="GO" id="GO:0005886">
    <property type="term" value="C:plasma membrane"/>
    <property type="evidence" value="ECO:0007669"/>
    <property type="project" value="TreeGrafter"/>
</dbReference>
<feature type="transmembrane region" description="Helical" evidence="6">
    <location>
        <begin position="323"/>
        <end position="347"/>
    </location>
</feature>
<keyword evidence="2" id="KW-0813">Transport</keyword>
<dbReference type="PANTHER" id="PTHR11706:SF33">
    <property type="entry name" value="NATURAL RESISTANCE-ASSOCIATED MACROPHAGE PROTEIN 2"/>
    <property type="match status" value="1"/>
</dbReference>
<feature type="transmembrane region" description="Helical" evidence="6">
    <location>
        <begin position="389"/>
        <end position="410"/>
    </location>
</feature>
<dbReference type="Proteomes" id="UP000075321">
    <property type="component" value="Unassembled WGS sequence"/>
</dbReference>
<feature type="transmembrane region" description="Helical" evidence="6">
    <location>
        <begin position="359"/>
        <end position="377"/>
    </location>
</feature>
<evidence type="ECO:0000256" key="3">
    <source>
        <dbReference type="ARBA" id="ARBA00022692"/>
    </source>
</evidence>
<feature type="transmembrane region" description="Helical" evidence="6">
    <location>
        <begin position="190"/>
        <end position="211"/>
    </location>
</feature>